<comment type="caution">
    <text evidence="2">The sequence shown here is derived from an EMBL/GenBank/DDBJ whole genome shotgun (WGS) entry which is preliminary data.</text>
</comment>
<protein>
    <submittedName>
        <fullName evidence="2">Ent-kaur-16-ene synthase, chloroplastic isoform X1</fullName>
    </submittedName>
</protein>
<reference evidence="2" key="1">
    <citation type="journal article" date="2023" name="GigaByte">
        <title>Genome assembly of the bearded iris, Iris pallida Lam.</title>
        <authorList>
            <person name="Bruccoleri R.E."/>
            <person name="Oakeley E.J."/>
            <person name="Faust A.M.E."/>
            <person name="Altorfer M."/>
            <person name="Dessus-Babus S."/>
            <person name="Burckhardt D."/>
            <person name="Oertli M."/>
            <person name="Naumann U."/>
            <person name="Petersen F."/>
            <person name="Wong J."/>
        </authorList>
    </citation>
    <scope>NUCLEOTIDE SEQUENCE</scope>
    <source>
        <strain evidence="2">GSM-AAB239-AS_SAM_17_03QT</strain>
    </source>
</reference>
<evidence type="ECO:0000313" key="3">
    <source>
        <dbReference type="Proteomes" id="UP001140949"/>
    </source>
</evidence>
<proteinExistence type="predicted"/>
<sequence>MEEPKHAPPTRQQNQQRHNINLSLVLQPTLTITSCLLLALGQHRRPPHLPPLPSPRSHRLVFFFFFIFLFLFKSFFLVLFKSEEER</sequence>
<dbReference type="PROSITE" id="PS51257">
    <property type="entry name" value="PROKAR_LIPOPROTEIN"/>
    <property type="match status" value="1"/>
</dbReference>
<reference evidence="2" key="2">
    <citation type="submission" date="2023-04" db="EMBL/GenBank/DDBJ databases">
        <authorList>
            <person name="Bruccoleri R.E."/>
            <person name="Oakeley E.J."/>
            <person name="Faust A.-M."/>
            <person name="Dessus-Babus S."/>
            <person name="Altorfer M."/>
            <person name="Burckhardt D."/>
            <person name="Oertli M."/>
            <person name="Naumann U."/>
            <person name="Petersen F."/>
            <person name="Wong J."/>
        </authorList>
    </citation>
    <scope>NUCLEOTIDE SEQUENCE</scope>
    <source>
        <strain evidence="2">GSM-AAB239-AS_SAM_17_03QT</strain>
        <tissue evidence="2">Leaf</tissue>
    </source>
</reference>
<keyword evidence="1" id="KW-0472">Membrane</keyword>
<evidence type="ECO:0000256" key="1">
    <source>
        <dbReference type="SAM" id="Phobius"/>
    </source>
</evidence>
<dbReference type="AlphaFoldDB" id="A0AAX6DRN1"/>
<evidence type="ECO:0000313" key="2">
    <source>
        <dbReference type="EMBL" id="KAJ6794477.1"/>
    </source>
</evidence>
<keyword evidence="1" id="KW-0812">Transmembrane</keyword>
<feature type="transmembrane region" description="Helical" evidence="1">
    <location>
        <begin position="20"/>
        <end position="40"/>
    </location>
</feature>
<keyword evidence="3" id="KW-1185">Reference proteome</keyword>
<name>A0AAX6DRN1_IRIPA</name>
<organism evidence="2 3">
    <name type="scientific">Iris pallida</name>
    <name type="common">Sweet iris</name>
    <dbReference type="NCBI Taxonomy" id="29817"/>
    <lineage>
        <taxon>Eukaryota</taxon>
        <taxon>Viridiplantae</taxon>
        <taxon>Streptophyta</taxon>
        <taxon>Embryophyta</taxon>
        <taxon>Tracheophyta</taxon>
        <taxon>Spermatophyta</taxon>
        <taxon>Magnoliopsida</taxon>
        <taxon>Liliopsida</taxon>
        <taxon>Asparagales</taxon>
        <taxon>Iridaceae</taxon>
        <taxon>Iridoideae</taxon>
        <taxon>Irideae</taxon>
        <taxon>Iris</taxon>
    </lineage>
</organism>
<dbReference type="Proteomes" id="UP001140949">
    <property type="component" value="Unassembled WGS sequence"/>
</dbReference>
<accession>A0AAX6DRN1</accession>
<dbReference type="EMBL" id="JANAVB010042394">
    <property type="protein sequence ID" value="KAJ6794477.1"/>
    <property type="molecule type" value="Genomic_DNA"/>
</dbReference>
<gene>
    <name evidence="2" type="ORF">M6B38_232370</name>
</gene>
<keyword evidence="1" id="KW-1133">Transmembrane helix</keyword>
<feature type="transmembrane region" description="Helical" evidence="1">
    <location>
        <begin position="60"/>
        <end position="80"/>
    </location>
</feature>